<dbReference type="PROSITE" id="PS01230">
    <property type="entry name" value="TRMA_1"/>
    <property type="match status" value="1"/>
</dbReference>
<protein>
    <recommendedName>
        <fullName evidence="7">tRNA/tmRNA (uracil-C(5))-methyltransferase</fullName>
        <ecNumber evidence="7">2.1.1.35</ecNumber>
    </recommendedName>
    <alternativeName>
        <fullName evidence="7">tRNA (uracil(54)-C(5))-methyltransferase</fullName>
    </alternativeName>
    <alternativeName>
        <fullName evidence="7">tRNA(m5U54)-methyltransferase</fullName>
        <shortName evidence="7">RUMT</shortName>
    </alternativeName>
    <alternativeName>
        <fullName evidence="7">tmRNA (uracil(341)-C(5))-methyltransferase</fullName>
    </alternativeName>
</protein>
<evidence type="ECO:0000256" key="3">
    <source>
        <dbReference type="ARBA" id="ARBA00022691"/>
    </source>
</evidence>
<evidence type="ECO:0000256" key="5">
    <source>
        <dbReference type="ARBA" id="ARBA00051255"/>
    </source>
</evidence>
<dbReference type="InterPro" id="IPR029063">
    <property type="entry name" value="SAM-dependent_MTases_sf"/>
</dbReference>
<sequence>MATLDVNPQHYQQQLAEKTERLTQMFAQYSVPELEVFESPEQHYRMRAEFRIWHEGEDLYYIMFNQETREKYRVDQFPAASRLINDLMPLLIDAMKDNDALRRKLFQVDFLSTLSSEILVSLLYHRQLDDAWIEQAKTLKQRLNDEGFNLNIIGRARKMKIVLDRDYVIEKLDVNGQAYTYQQVENSFTQPNGKVAEKMLEWAVDCTQDSQGDLLELYCGNGNFSLALAQNFDRVLATELAKPSVQSAQYNIAANEIDNVQILRLSAEEFTEAIEGKREFRRLKDAGVDLQSYNCNTIFVDPPRAGMDIDTCKMVQGYERIMYISCNPETLIENLDVLCETHNITRFALFDQFPYTHHMEAGVLLKLKNQ</sequence>
<dbReference type="InterPro" id="IPR011869">
    <property type="entry name" value="TrmA_MeTrfase"/>
</dbReference>
<dbReference type="AlphaFoldDB" id="A0A9X3HUM2"/>
<evidence type="ECO:0000313" key="11">
    <source>
        <dbReference type="Proteomes" id="UP001155586"/>
    </source>
</evidence>
<dbReference type="Pfam" id="PF05958">
    <property type="entry name" value="tRNA_U5-meth_tr"/>
    <property type="match status" value="1"/>
</dbReference>
<dbReference type="InterPro" id="IPR030391">
    <property type="entry name" value="MeTrfase_TrmA_CS"/>
</dbReference>
<reference evidence="10" key="1">
    <citation type="submission" date="2022-02" db="EMBL/GenBank/DDBJ databases">
        <title>Vibrio sp. nov., a new bacterium isolated from Bohai sea, China.</title>
        <authorList>
            <person name="Yuan Y."/>
        </authorList>
    </citation>
    <scope>NUCLEOTIDE SEQUENCE</scope>
    <source>
        <strain evidence="10">DBSS07</strain>
    </source>
</reference>
<dbReference type="Gene3D" id="3.40.50.150">
    <property type="entry name" value="Vaccinia Virus protein VP39"/>
    <property type="match status" value="1"/>
</dbReference>
<dbReference type="RefSeq" id="WP_265689321.1">
    <property type="nucleotide sequence ID" value="NZ_JAKRRX010000200.1"/>
</dbReference>
<keyword evidence="11" id="KW-1185">Reference proteome</keyword>
<dbReference type="GO" id="GO:0005829">
    <property type="term" value="C:cytosol"/>
    <property type="evidence" value="ECO:0007669"/>
    <property type="project" value="TreeGrafter"/>
</dbReference>
<feature type="binding site" evidence="7 8">
    <location>
        <position position="190"/>
    </location>
    <ligand>
        <name>S-adenosyl-L-methionine</name>
        <dbReference type="ChEBI" id="CHEBI:59789"/>
    </ligand>
</feature>
<comment type="catalytic activity">
    <reaction evidence="5 7">
        <text>uridine(341) in tmRNA + S-adenosyl-L-methionine = 5-methyluridine(341) in tmRNA + S-adenosyl-L-homocysteine + H(+)</text>
        <dbReference type="Rhea" id="RHEA:43612"/>
        <dbReference type="Rhea" id="RHEA-COMP:10630"/>
        <dbReference type="Rhea" id="RHEA-COMP:10631"/>
        <dbReference type="ChEBI" id="CHEBI:15378"/>
        <dbReference type="ChEBI" id="CHEBI:57856"/>
        <dbReference type="ChEBI" id="CHEBI:59789"/>
        <dbReference type="ChEBI" id="CHEBI:65315"/>
        <dbReference type="ChEBI" id="CHEBI:74447"/>
    </reaction>
</comment>
<dbReference type="GO" id="GO:0000049">
    <property type="term" value="F:tRNA binding"/>
    <property type="evidence" value="ECO:0007669"/>
    <property type="project" value="TreeGrafter"/>
</dbReference>
<gene>
    <name evidence="7 10" type="primary">trmA</name>
    <name evidence="10" type="ORF">MD483_20795</name>
</gene>
<feature type="active site" description="Proton acceptor" evidence="7">
    <location>
        <position position="360"/>
    </location>
</feature>
<comment type="similarity">
    <text evidence="7">Belongs to the class I-like SAM-binding methyltransferase superfamily. RNA M5U methyltransferase family. TrmA subfamily.</text>
</comment>
<evidence type="ECO:0000256" key="4">
    <source>
        <dbReference type="ARBA" id="ARBA00022694"/>
    </source>
</evidence>
<dbReference type="InterPro" id="IPR010280">
    <property type="entry name" value="U5_MeTrfase_fam"/>
</dbReference>
<name>A0A9X3HUM2_9VIBR</name>
<evidence type="ECO:0000256" key="9">
    <source>
        <dbReference type="PROSITE-ProRule" id="PRU10015"/>
    </source>
</evidence>
<feature type="active site" description="Nucleophile" evidence="7 8">
    <location>
        <position position="326"/>
    </location>
</feature>
<dbReference type="NCBIfam" id="TIGR02143">
    <property type="entry name" value="trmA_only"/>
    <property type="match status" value="1"/>
</dbReference>
<dbReference type="FunFam" id="2.40.50.1070:FF:000001">
    <property type="entry name" value="tRNA/tmRNA (uracil-C(5))-methyltransferase"/>
    <property type="match status" value="1"/>
</dbReference>
<evidence type="ECO:0000313" key="10">
    <source>
        <dbReference type="EMBL" id="MCW8336252.1"/>
    </source>
</evidence>
<dbReference type="PANTHER" id="PTHR47790:SF2">
    <property type="entry name" value="TRNA_TMRNA (URACIL-C(5))-METHYLTRANSFERASE"/>
    <property type="match status" value="1"/>
</dbReference>
<dbReference type="Proteomes" id="UP001155586">
    <property type="component" value="Unassembled WGS sequence"/>
</dbReference>
<comment type="catalytic activity">
    <reaction evidence="6 7">
        <text>uridine(54) in tRNA + S-adenosyl-L-methionine = 5-methyluridine(54) in tRNA + S-adenosyl-L-homocysteine + H(+)</text>
        <dbReference type="Rhea" id="RHEA:42712"/>
        <dbReference type="Rhea" id="RHEA-COMP:10167"/>
        <dbReference type="Rhea" id="RHEA-COMP:10193"/>
        <dbReference type="ChEBI" id="CHEBI:15378"/>
        <dbReference type="ChEBI" id="CHEBI:57856"/>
        <dbReference type="ChEBI" id="CHEBI:59789"/>
        <dbReference type="ChEBI" id="CHEBI:65315"/>
        <dbReference type="ChEBI" id="CHEBI:74447"/>
        <dbReference type="EC" id="2.1.1.35"/>
    </reaction>
</comment>
<feature type="binding site" evidence="7 8">
    <location>
        <position position="301"/>
    </location>
    <ligand>
        <name>S-adenosyl-L-methionine</name>
        <dbReference type="ChEBI" id="CHEBI:59789"/>
    </ligand>
</feature>
<dbReference type="SUPFAM" id="SSF53335">
    <property type="entry name" value="S-adenosyl-L-methionine-dependent methyltransferases"/>
    <property type="match status" value="1"/>
</dbReference>
<dbReference type="GO" id="GO:0030488">
    <property type="term" value="P:tRNA methylation"/>
    <property type="evidence" value="ECO:0007669"/>
    <property type="project" value="UniProtKB-UniRule"/>
</dbReference>
<keyword evidence="3 7" id="KW-0949">S-adenosyl-L-methionine</keyword>
<evidence type="ECO:0000256" key="7">
    <source>
        <dbReference type="HAMAP-Rule" id="MF_01011"/>
    </source>
</evidence>
<feature type="binding site" evidence="7">
    <location>
        <position position="223"/>
    </location>
    <ligand>
        <name>S-adenosyl-L-methionine</name>
        <dbReference type="ChEBI" id="CHEBI:59789"/>
    </ligand>
</feature>
<keyword evidence="1 7" id="KW-0489">Methyltransferase</keyword>
<feature type="active site" evidence="9">
    <location>
        <position position="326"/>
    </location>
</feature>
<keyword evidence="4 7" id="KW-0819">tRNA processing</keyword>
<dbReference type="Gene3D" id="2.40.50.1070">
    <property type="match status" value="1"/>
</dbReference>
<dbReference type="EMBL" id="JAKRRX010000200">
    <property type="protein sequence ID" value="MCW8336252.1"/>
    <property type="molecule type" value="Genomic_DNA"/>
</dbReference>
<feature type="binding site" evidence="7 8">
    <location>
        <position position="239"/>
    </location>
    <ligand>
        <name>S-adenosyl-L-methionine</name>
        <dbReference type="ChEBI" id="CHEBI:59789"/>
    </ligand>
</feature>
<dbReference type="PROSITE" id="PS51687">
    <property type="entry name" value="SAM_MT_RNA_M5U"/>
    <property type="match status" value="1"/>
</dbReference>
<dbReference type="FunFam" id="3.40.50.150:FF:000012">
    <property type="entry name" value="tRNA/tmRNA (uracil-C(5))-methyltransferase"/>
    <property type="match status" value="1"/>
</dbReference>
<evidence type="ECO:0000256" key="2">
    <source>
        <dbReference type="ARBA" id="ARBA00022679"/>
    </source>
</evidence>
<dbReference type="HAMAP" id="MF_01011">
    <property type="entry name" value="RNA_methyltr_TrmA"/>
    <property type="match status" value="1"/>
</dbReference>
<comment type="caution">
    <text evidence="10">The sequence shown here is derived from an EMBL/GenBank/DDBJ whole genome shotgun (WGS) entry which is preliminary data.</text>
</comment>
<evidence type="ECO:0000256" key="6">
    <source>
        <dbReference type="ARBA" id="ARBA00052788"/>
    </source>
</evidence>
<keyword evidence="2 7" id="KW-0808">Transferase</keyword>
<dbReference type="GO" id="GO:0019843">
    <property type="term" value="F:rRNA binding"/>
    <property type="evidence" value="ECO:0007669"/>
    <property type="project" value="TreeGrafter"/>
</dbReference>
<comment type="function">
    <text evidence="7">Dual-specificity methyltransferase that catalyzes the formation of 5-methyluridine at position 54 (m5U54) in all tRNAs, and that of position 341 (m5U341) in tmRNA (transfer-mRNA).</text>
</comment>
<dbReference type="PANTHER" id="PTHR47790">
    <property type="entry name" value="TRNA/TMRNA (URACIL-C(5))-METHYLTRANSFERASE"/>
    <property type="match status" value="1"/>
</dbReference>
<accession>A0A9X3HUM2</accession>
<dbReference type="PROSITE" id="PS01231">
    <property type="entry name" value="TRMA_2"/>
    <property type="match status" value="1"/>
</dbReference>
<organism evidence="10 11">
    <name type="scientific">Vibrio paucivorans</name>
    <dbReference type="NCBI Taxonomy" id="2829489"/>
    <lineage>
        <taxon>Bacteria</taxon>
        <taxon>Pseudomonadati</taxon>
        <taxon>Pseudomonadota</taxon>
        <taxon>Gammaproteobacteria</taxon>
        <taxon>Vibrionales</taxon>
        <taxon>Vibrionaceae</taxon>
        <taxon>Vibrio</taxon>
    </lineage>
</organism>
<proteinExistence type="inferred from homology"/>
<evidence type="ECO:0000256" key="1">
    <source>
        <dbReference type="ARBA" id="ARBA00022603"/>
    </source>
</evidence>
<dbReference type="InterPro" id="IPR030390">
    <property type="entry name" value="MeTrfase_TrmA_AS"/>
</dbReference>
<dbReference type="CDD" id="cd02440">
    <property type="entry name" value="AdoMet_MTases"/>
    <property type="match status" value="1"/>
</dbReference>
<dbReference type="EC" id="2.1.1.35" evidence="7"/>
<evidence type="ECO:0000256" key="8">
    <source>
        <dbReference type="PROSITE-ProRule" id="PRU01024"/>
    </source>
</evidence>
<feature type="binding site" evidence="7 8">
    <location>
        <position position="218"/>
    </location>
    <ligand>
        <name>S-adenosyl-L-methionine</name>
        <dbReference type="ChEBI" id="CHEBI:59789"/>
    </ligand>
</feature>
<dbReference type="GO" id="GO:0030697">
    <property type="term" value="F:tRNA (uracil(54)-C5)-methyltransferase activity, S-adenosyl methionine-dependent"/>
    <property type="evidence" value="ECO:0007669"/>
    <property type="project" value="UniProtKB-UniRule"/>
</dbReference>